<dbReference type="InterPro" id="IPR037972">
    <property type="entry name" value="RepB_N"/>
</dbReference>
<evidence type="ECO:0000313" key="4">
    <source>
        <dbReference type="Proteomes" id="UP000186684"/>
    </source>
</evidence>
<dbReference type="GO" id="GO:0007059">
    <property type="term" value="P:chromosome segregation"/>
    <property type="evidence" value="ECO:0007669"/>
    <property type="project" value="TreeGrafter"/>
</dbReference>
<dbReference type="InterPro" id="IPR050336">
    <property type="entry name" value="Chromosome_partition/occlusion"/>
</dbReference>
<dbReference type="PANTHER" id="PTHR33375">
    <property type="entry name" value="CHROMOSOME-PARTITIONING PROTEIN PARB-RELATED"/>
    <property type="match status" value="1"/>
</dbReference>
<gene>
    <name evidence="3" type="ORF">SAMN05421759_12811</name>
</gene>
<reference evidence="4" key="1">
    <citation type="submission" date="2017-01" db="EMBL/GenBank/DDBJ databases">
        <authorList>
            <person name="Varghese N."/>
            <person name="Submissions S."/>
        </authorList>
    </citation>
    <scope>NUCLEOTIDE SEQUENCE [LARGE SCALE GENOMIC DNA]</scope>
    <source>
        <strain evidence="4">DSM 29430</strain>
    </source>
</reference>
<evidence type="ECO:0000256" key="1">
    <source>
        <dbReference type="SAM" id="MobiDB-lite"/>
    </source>
</evidence>
<proteinExistence type="predicted"/>
<feature type="compositionally biased region" description="Basic and acidic residues" evidence="1">
    <location>
        <begin position="291"/>
        <end position="301"/>
    </location>
</feature>
<feature type="region of interest" description="Disordered" evidence="1">
    <location>
        <begin position="279"/>
        <end position="301"/>
    </location>
</feature>
<dbReference type="SUPFAM" id="SSF110849">
    <property type="entry name" value="ParB/Sulfiredoxin"/>
    <property type="match status" value="1"/>
</dbReference>
<dbReference type="CDD" id="cd16405">
    <property type="entry name" value="RepB_like_N"/>
    <property type="match status" value="1"/>
</dbReference>
<organism evidence="3 4">
    <name type="scientific">Roseivivax lentus</name>
    <dbReference type="NCBI Taxonomy" id="633194"/>
    <lineage>
        <taxon>Bacteria</taxon>
        <taxon>Pseudomonadati</taxon>
        <taxon>Pseudomonadota</taxon>
        <taxon>Alphaproteobacteria</taxon>
        <taxon>Rhodobacterales</taxon>
        <taxon>Roseobacteraceae</taxon>
        <taxon>Roseivivax</taxon>
    </lineage>
</organism>
<dbReference type="Gene3D" id="3.90.1530.30">
    <property type="match status" value="1"/>
</dbReference>
<dbReference type="InterPro" id="IPR036086">
    <property type="entry name" value="ParB/Sulfiredoxin_sf"/>
</dbReference>
<dbReference type="EMBL" id="FTOQ01000028">
    <property type="protein sequence ID" value="SIT17974.1"/>
    <property type="molecule type" value="Genomic_DNA"/>
</dbReference>
<dbReference type="Pfam" id="PF02195">
    <property type="entry name" value="ParB_N"/>
    <property type="match status" value="1"/>
</dbReference>
<dbReference type="PANTHER" id="PTHR33375:SF1">
    <property type="entry name" value="CHROMOSOME-PARTITIONING PROTEIN PARB-RELATED"/>
    <property type="match status" value="1"/>
</dbReference>
<dbReference type="AlphaFoldDB" id="A0A1N7Q542"/>
<sequence>MAKRKRLSPAQSDYLEAHLTGPFAPAPSRAPIADVAGEAAAAAAFEEVAGELTRAREEGRLVLDLPLEEIDSEHLIRDRIDLDPEALDELKQSIRERGQQTPIEVVDRGEGRHPRYGLLSGWRRLAALRALCEEANGLQRYTRIRALLRLPRDRADAYRAMVEENEIRAGLSFFERARIVARALEAGVFAREKDALGGLFASVSYSKRSKIKSFLPVVSALDGVLAHPARLPEHLGLALARALKDRPDLGERIARAHAALPEVTPEAEAEMLRRVMETRPAPAPKPAQSAETERKPADRTLIEGLSIAADPARGRILLKGRRITPDFVAELEDWLKSRD</sequence>
<evidence type="ECO:0000313" key="3">
    <source>
        <dbReference type="EMBL" id="SIT17974.1"/>
    </source>
</evidence>
<dbReference type="InterPro" id="IPR003115">
    <property type="entry name" value="ParB_N"/>
</dbReference>
<evidence type="ECO:0000259" key="2">
    <source>
        <dbReference type="SMART" id="SM00470"/>
    </source>
</evidence>
<dbReference type="SMART" id="SM00470">
    <property type="entry name" value="ParB"/>
    <property type="match status" value="1"/>
</dbReference>
<protein>
    <submittedName>
        <fullName evidence="3">ParB/RepB/Spo0J family partition protein</fullName>
    </submittedName>
</protein>
<dbReference type="OrthoDB" id="7812516at2"/>
<accession>A0A1N7Q542</accession>
<feature type="domain" description="ParB-like N-terminal" evidence="2">
    <location>
        <begin position="63"/>
        <end position="166"/>
    </location>
</feature>
<dbReference type="RefSeq" id="WP_076451299.1">
    <property type="nucleotide sequence ID" value="NZ_FTOQ01000028.1"/>
</dbReference>
<dbReference type="Proteomes" id="UP000186684">
    <property type="component" value="Unassembled WGS sequence"/>
</dbReference>
<name>A0A1N7Q542_9RHOB</name>
<keyword evidence="4" id="KW-1185">Reference proteome</keyword>
<dbReference type="GO" id="GO:0005694">
    <property type="term" value="C:chromosome"/>
    <property type="evidence" value="ECO:0007669"/>
    <property type="project" value="TreeGrafter"/>
</dbReference>
<dbReference type="STRING" id="633194.SAMN05421759_12811"/>